<organism evidence="1 2">
    <name type="scientific">Ceratodon purpureus</name>
    <name type="common">Fire moss</name>
    <name type="synonym">Dicranum purpureum</name>
    <dbReference type="NCBI Taxonomy" id="3225"/>
    <lineage>
        <taxon>Eukaryota</taxon>
        <taxon>Viridiplantae</taxon>
        <taxon>Streptophyta</taxon>
        <taxon>Embryophyta</taxon>
        <taxon>Bryophyta</taxon>
        <taxon>Bryophytina</taxon>
        <taxon>Bryopsida</taxon>
        <taxon>Dicranidae</taxon>
        <taxon>Pseudoditrichales</taxon>
        <taxon>Ditrichaceae</taxon>
        <taxon>Ceratodon</taxon>
    </lineage>
</organism>
<dbReference type="PANTHER" id="PTHR31672:SF2">
    <property type="entry name" value="F-BOX DOMAIN-CONTAINING PROTEIN"/>
    <property type="match status" value="1"/>
</dbReference>
<sequence>MDMNLDPAPCATLLKELVHLLFARLDVSETGQRLKLSKDWKRELWNILCARLNAPEIHQLRQLSKDWHGELWHLLYSCINEPEIHQFRRLSENSKMEIETVDSPLNSDLGEVEDPNVLIGLISSGEGEFCCRIYDANANRWESDAFDIVPMGDFYVTVSAADGGLVCFVSENAHKRLRIVVMNPLTEKKTLLPRLIGMGRRRPTVQPTMVQLTTDRITKQYKVFVAGYKGVEGRSLFAQVYDSSNKEWTFVESGVQPWIKHRVLGCEYEWQQDDDIYTGERLGPIVYDFAEQSLGDYDAESIINDPLVKHYALFNDRLFVLHKEAHSEPTSLIDEELPYVYRISEYQLPKNATVWVKVRTISCTPLDEHPEQGHRFYLHACKGLLIVFLQAGELLNFLQDGGFNFSELHDKYKKGWLYDLSTSQWRTLPTVPGDHSDHGPLDLMCELDWDAIP</sequence>
<keyword evidence="2" id="KW-1185">Reference proteome</keyword>
<evidence type="ECO:0008006" key="3">
    <source>
        <dbReference type="Google" id="ProtNLM"/>
    </source>
</evidence>
<dbReference type="Proteomes" id="UP000822688">
    <property type="component" value="Chromosome 4"/>
</dbReference>
<comment type="caution">
    <text evidence="1">The sequence shown here is derived from an EMBL/GenBank/DDBJ whole genome shotgun (WGS) entry which is preliminary data.</text>
</comment>
<proteinExistence type="predicted"/>
<dbReference type="EMBL" id="CM026424">
    <property type="protein sequence ID" value="KAG0581256.1"/>
    <property type="molecule type" value="Genomic_DNA"/>
</dbReference>
<evidence type="ECO:0000313" key="2">
    <source>
        <dbReference type="Proteomes" id="UP000822688"/>
    </source>
</evidence>
<dbReference type="SUPFAM" id="SSF50965">
    <property type="entry name" value="Galactose oxidase, central domain"/>
    <property type="match status" value="1"/>
</dbReference>
<dbReference type="PANTHER" id="PTHR31672">
    <property type="entry name" value="BNACNNG10540D PROTEIN"/>
    <property type="match status" value="1"/>
</dbReference>
<dbReference type="AlphaFoldDB" id="A0A8T0IEE5"/>
<name>A0A8T0IEE5_CERPU</name>
<evidence type="ECO:0000313" key="1">
    <source>
        <dbReference type="EMBL" id="KAG0581256.1"/>
    </source>
</evidence>
<gene>
    <name evidence="1" type="ORF">KC19_4G237000</name>
</gene>
<accession>A0A8T0IEE5</accession>
<reference evidence="1" key="1">
    <citation type="submission" date="2020-06" db="EMBL/GenBank/DDBJ databases">
        <title>WGS assembly of Ceratodon purpureus strain R40.</title>
        <authorList>
            <person name="Carey S.B."/>
            <person name="Jenkins J."/>
            <person name="Shu S."/>
            <person name="Lovell J.T."/>
            <person name="Sreedasyam A."/>
            <person name="Maumus F."/>
            <person name="Tiley G.P."/>
            <person name="Fernandez-Pozo N."/>
            <person name="Barry K."/>
            <person name="Chen C."/>
            <person name="Wang M."/>
            <person name="Lipzen A."/>
            <person name="Daum C."/>
            <person name="Saski C.A."/>
            <person name="Payton A.C."/>
            <person name="Mcbreen J.C."/>
            <person name="Conrad R.E."/>
            <person name="Kollar L.M."/>
            <person name="Olsson S."/>
            <person name="Huttunen S."/>
            <person name="Landis J.B."/>
            <person name="Wickett N.J."/>
            <person name="Johnson M.G."/>
            <person name="Rensing S.A."/>
            <person name="Grimwood J."/>
            <person name="Schmutz J."/>
            <person name="Mcdaniel S.F."/>
        </authorList>
    </citation>
    <scope>NUCLEOTIDE SEQUENCE</scope>
    <source>
        <strain evidence="1">R40</strain>
    </source>
</reference>
<dbReference type="InterPro" id="IPR011043">
    <property type="entry name" value="Gal_Oxase/kelch_b-propeller"/>
</dbReference>
<dbReference type="InterPro" id="IPR050796">
    <property type="entry name" value="SCF_F-box_component"/>
</dbReference>
<protein>
    <recommendedName>
        <fullName evidence="3">F-box domain-containing protein</fullName>
    </recommendedName>
</protein>